<gene>
    <name evidence="4" type="ORF">XYCOK13_13650</name>
</gene>
<dbReference type="InterPro" id="IPR014258">
    <property type="entry name" value="CAP_domain_YkwD-like"/>
</dbReference>
<dbReference type="Gene3D" id="1.10.101.10">
    <property type="entry name" value="PGBD-like superfamily/PGBD"/>
    <property type="match status" value="1"/>
</dbReference>
<dbReference type="InterPro" id="IPR002477">
    <property type="entry name" value="Peptidoglycan-bd-like"/>
</dbReference>
<protein>
    <recommendedName>
        <fullName evidence="6">YkwD family protein</fullName>
    </recommendedName>
</protein>
<dbReference type="PANTHER" id="PTHR31157:SF1">
    <property type="entry name" value="SCP DOMAIN-CONTAINING PROTEIN"/>
    <property type="match status" value="1"/>
</dbReference>
<dbReference type="CDD" id="cd05379">
    <property type="entry name" value="CAP_bacterial"/>
    <property type="match status" value="1"/>
</dbReference>
<dbReference type="Pfam" id="PF00188">
    <property type="entry name" value="CAP"/>
    <property type="match status" value="1"/>
</dbReference>
<reference evidence="4" key="1">
    <citation type="submission" date="2021-04" db="EMBL/GenBank/DDBJ databases">
        <title>Draft genome sequence of Xylanibacillus composti strain K13.</title>
        <authorList>
            <person name="Uke A."/>
            <person name="Chhe C."/>
            <person name="Baramee S."/>
            <person name="Kosugi A."/>
        </authorList>
    </citation>
    <scope>NUCLEOTIDE SEQUENCE</scope>
    <source>
        <strain evidence="4">K13</strain>
    </source>
</reference>
<dbReference type="InterPro" id="IPR035940">
    <property type="entry name" value="CAP_sf"/>
</dbReference>
<feature type="compositionally biased region" description="Pro residues" evidence="1">
    <location>
        <begin position="106"/>
        <end position="116"/>
    </location>
</feature>
<dbReference type="InterPro" id="IPR036366">
    <property type="entry name" value="PGBDSf"/>
</dbReference>
<dbReference type="Proteomes" id="UP000677918">
    <property type="component" value="Unassembled WGS sequence"/>
</dbReference>
<dbReference type="Gene3D" id="3.40.33.10">
    <property type="entry name" value="CAP"/>
    <property type="match status" value="1"/>
</dbReference>
<dbReference type="SUPFAM" id="SSF47090">
    <property type="entry name" value="PGBD-like"/>
    <property type="match status" value="1"/>
</dbReference>
<organism evidence="4 5">
    <name type="scientific">Xylanibacillus composti</name>
    <dbReference type="NCBI Taxonomy" id="1572762"/>
    <lineage>
        <taxon>Bacteria</taxon>
        <taxon>Bacillati</taxon>
        <taxon>Bacillota</taxon>
        <taxon>Bacilli</taxon>
        <taxon>Bacillales</taxon>
        <taxon>Paenibacillaceae</taxon>
        <taxon>Xylanibacillus</taxon>
    </lineage>
</organism>
<dbReference type="SUPFAM" id="SSF55797">
    <property type="entry name" value="PR-1-like"/>
    <property type="match status" value="1"/>
</dbReference>
<dbReference type="Pfam" id="PF01471">
    <property type="entry name" value="PG_binding_1"/>
    <property type="match status" value="1"/>
</dbReference>
<dbReference type="RefSeq" id="WP_213411111.1">
    <property type="nucleotide sequence ID" value="NZ_BOVK01000015.1"/>
</dbReference>
<dbReference type="AlphaFoldDB" id="A0A8J4M2H3"/>
<accession>A0A8J4M2H3</accession>
<dbReference type="InterPro" id="IPR036365">
    <property type="entry name" value="PGBD-like_sf"/>
</dbReference>
<name>A0A8J4M2H3_9BACL</name>
<feature type="region of interest" description="Disordered" evidence="1">
    <location>
        <begin position="100"/>
        <end position="119"/>
    </location>
</feature>
<evidence type="ECO:0000259" key="2">
    <source>
        <dbReference type="Pfam" id="PF00188"/>
    </source>
</evidence>
<evidence type="ECO:0000313" key="5">
    <source>
        <dbReference type="Proteomes" id="UP000677918"/>
    </source>
</evidence>
<evidence type="ECO:0000313" key="4">
    <source>
        <dbReference type="EMBL" id="GIQ68541.1"/>
    </source>
</evidence>
<proteinExistence type="predicted"/>
<keyword evidence="5" id="KW-1185">Reference proteome</keyword>
<dbReference type="InterPro" id="IPR014044">
    <property type="entry name" value="CAP_dom"/>
</dbReference>
<evidence type="ECO:0000256" key="1">
    <source>
        <dbReference type="SAM" id="MobiDB-lite"/>
    </source>
</evidence>
<evidence type="ECO:0000259" key="3">
    <source>
        <dbReference type="Pfam" id="PF01471"/>
    </source>
</evidence>
<feature type="domain" description="SCP" evidence="2">
    <location>
        <begin position="128"/>
        <end position="241"/>
    </location>
</feature>
<feature type="domain" description="Peptidoglycan binding-like" evidence="3">
    <location>
        <begin position="32"/>
        <end position="87"/>
    </location>
</feature>
<evidence type="ECO:0008006" key="6">
    <source>
        <dbReference type="Google" id="ProtNLM"/>
    </source>
</evidence>
<dbReference type="NCBIfam" id="TIGR02909">
    <property type="entry name" value="spore_YkwD"/>
    <property type="match status" value="1"/>
</dbReference>
<dbReference type="EMBL" id="BOVK01000015">
    <property type="protein sequence ID" value="GIQ68541.1"/>
    <property type="molecule type" value="Genomic_DNA"/>
</dbReference>
<dbReference type="PANTHER" id="PTHR31157">
    <property type="entry name" value="SCP DOMAIN-CONTAINING PROTEIN"/>
    <property type="match status" value="1"/>
</dbReference>
<sequence>MHTRIRVAALAAITLFLVLGHPTVHGFGKGASGPDVYAVQAMLKSIGYYSGPIDGQYGPLTERGVRLFQSRYGLPATGAVDTQTLQSILWAYAEAKIPQRTQPPAKEQPPAQPPGKVPSISTAEQRMVNLVNQERQKAGLHGLKVNTELSRVARFKSADMIENDYFAHESPTYGSPFDMMRNFGITYRAAAENLACNSSVDAAHEALMNSPGHRANILNATYTEIGVGIVDGGMCGQMYTQMFIAK</sequence>
<comment type="caution">
    <text evidence="4">The sequence shown here is derived from an EMBL/GenBank/DDBJ whole genome shotgun (WGS) entry which is preliminary data.</text>
</comment>